<dbReference type="CDD" id="cd22191">
    <property type="entry name" value="DPBB_RlpA_EXP_N-like"/>
    <property type="match status" value="1"/>
</dbReference>
<proteinExistence type="predicted"/>
<evidence type="ECO:0000313" key="5">
    <source>
        <dbReference type="Proteomes" id="UP000024376"/>
    </source>
</evidence>
<evidence type="ECO:0000259" key="3">
    <source>
        <dbReference type="Pfam" id="PF03330"/>
    </source>
</evidence>
<dbReference type="InterPro" id="IPR051477">
    <property type="entry name" value="Expansin_CellWall"/>
</dbReference>
<protein>
    <submittedName>
        <fullName evidence="4">Rare lipo protein A-like protein</fullName>
    </submittedName>
</protein>
<feature type="signal peptide" evidence="2">
    <location>
        <begin position="1"/>
        <end position="20"/>
    </location>
</feature>
<evidence type="ECO:0000313" key="4">
    <source>
        <dbReference type="EMBL" id="ETS06816.1"/>
    </source>
</evidence>
<sequence>MVSFTLTALSAIAMALTTSAAPTEPNTRATINRTGSITWYNTGLGACGQTNNDGELVAAVSASLYDREHPCGRKIRINYQGRSEVVTVVDRCAGCAENDLDLSPTAFNGVIGDLGLGRVTASWEWA</sequence>
<dbReference type="OrthoDB" id="406505at2759"/>
<dbReference type="PANTHER" id="PTHR31836:SF28">
    <property type="entry name" value="SRCR DOMAIN-CONTAINING PROTEIN-RELATED"/>
    <property type="match status" value="1"/>
</dbReference>
<organism evidence="4 5">
    <name type="scientific">Hypocrea jecorina (strain ATCC 56765 / BCRC 32924 / NRRL 11460 / Rut C-30)</name>
    <name type="common">Trichoderma reesei</name>
    <dbReference type="NCBI Taxonomy" id="1344414"/>
    <lineage>
        <taxon>Eukaryota</taxon>
        <taxon>Fungi</taxon>
        <taxon>Dikarya</taxon>
        <taxon>Ascomycota</taxon>
        <taxon>Pezizomycotina</taxon>
        <taxon>Sordariomycetes</taxon>
        <taxon>Hypocreomycetidae</taxon>
        <taxon>Hypocreales</taxon>
        <taxon>Hypocreaceae</taxon>
        <taxon>Trichoderma</taxon>
    </lineage>
</organism>
<feature type="domain" description="RlpA-like protein double-psi beta-barrel" evidence="3">
    <location>
        <begin position="34"/>
        <end position="108"/>
    </location>
</feature>
<dbReference type="Gene3D" id="2.40.40.10">
    <property type="entry name" value="RlpA-like domain"/>
    <property type="match status" value="1"/>
</dbReference>
<accession>A0A024SND0</accession>
<dbReference type="AlphaFoldDB" id="A0A024SND0"/>
<dbReference type="SUPFAM" id="SSF50685">
    <property type="entry name" value="Barwin-like endoglucanases"/>
    <property type="match status" value="1"/>
</dbReference>
<dbReference type="Proteomes" id="UP000024376">
    <property type="component" value="Unassembled WGS sequence"/>
</dbReference>
<dbReference type="InterPro" id="IPR009009">
    <property type="entry name" value="RlpA-like_DPBB"/>
</dbReference>
<evidence type="ECO:0000256" key="2">
    <source>
        <dbReference type="SAM" id="SignalP"/>
    </source>
</evidence>
<keyword evidence="1 2" id="KW-0732">Signal</keyword>
<name>A0A024SND0_HYPJR</name>
<dbReference type="KEGG" id="trr:M419DRAFT_5071"/>
<dbReference type="PANTHER" id="PTHR31836">
    <property type="match status" value="1"/>
</dbReference>
<dbReference type="HOGENOM" id="CLU_047639_6_2_1"/>
<dbReference type="Pfam" id="PF03330">
    <property type="entry name" value="DPBB_1"/>
    <property type="match status" value="1"/>
</dbReference>
<dbReference type="EMBL" id="KI911139">
    <property type="protein sequence ID" value="ETS06816.1"/>
    <property type="molecule type" value="Genomic_DNA"/>
</dbReference>
<reference evidence="5" key="1">
    <citation type="journal article" date="2013" name="Ind. Biotechnol.">
        <title>Comparative genomics analysis of Trichoderma reesei strains.</title>
        <authorList>
            <person name="Koike H."/>
            <person name="Aerts A."/>
            <person name="LaButti K."/>
            <person name="Grigoriev I.V."/>
            <person name="Baker S.E."/>
        </authorList>
    </citation>
    <scope>NUCLEOTIDE SEQUENCE [LARGE SCALE GENOMIC DNA]</scope>
    <source>
        <strain evidence="5">ATCC 56765 / BCRC 32924 / NRRL 11460 / Rut C-30</strain>
    </source>
</reference>
<gene>
    <name evidence="4" type="ORF">M419DRAFT_5071</name>
</gene>
<dbReference type="InterPro" id="IPR036908">
    <property type="entry name" value="RlpA-like_sf"/>
</dbReference>
<feature type="chain" id="PRO_5001534502" evidence="2">
    <location>
        <begin position="21"/>
        <end position="126"/>
    </location>
</feature>
<evidence type="ECO:0000256" key="1">
    <source>
        <dbReference type="ARBA" id="ARBA00022729"/>
    </source>
</evidence>